<sequence length="116" mass="12681">MNRGRGAISSRDTEIQVTPEIQQELPLQSGVFQHAAALRHLVQQFVKEGKPLPELLIKAAHKIMMESLSGEDAGVVGNKSFAGTYHADHQQAYIGGGHQFPKPSEVPNQVQAMVNR</sequence>
<name>A0A139IEN2_9PEZI</name>
<dbReference type="Gene3D" id="1.10.3290.10">
    <property type="entry name" value="Fido-like domain"/>
    <property type="match status" value="1"/>
</dbReference>
<dbReference type="OrthoDB" id="3942731at2759"/>
<dbReference type="Proteomes" id="UP000073492">
    <property type="component" value="Unassembled WGS sequence"/>
</dbReference>
<dbReference type="InterPro" id="IPR036597">
    <property type="entry name" value="Fido-like_dom_sf"/>
</dbReference>
<accession>A0A139IEN2</accession>
<proteinExistence type="predicted"/>
<comment type="caution">
    <text evidence="1">The sequence shown here is derived from an EMBL/GenBank/DDBJ whole genome shotgun (WGS) entry which is preliminary data.</text>
</comment>
<protein>
    <submittedName>
        <fullName evidence="1">Uncharacterized protein</fullName>
    </submittedName>
</protein>
<reference evidence="1 2" key="1">
    <citation type="submission" date="2015-07" db="EMBL/GenBank/DDBJ databases">
        <title>Comparative genomics of the Sigatoka disease complex on banana suggests a link between parallel evolutionary changes in Pseudocercospora fijiensis and Pseudocercospora eumusae and increased virulence on the banana host.</title>
        <authorList>
            <person name="Chang T.-C."/>
            <person name="Salvucci A."/>
            <person name="Crous P.W."/>
            <person name="Stergiopoulos I."/>
        </authorList>
    </citation>
    <scope>NUCLEOTIDE SEQUENCE [LARGE SCALE GENOMIC DNA]</scope>
    <source>
        <strain evidence="1 2">CBS 116634</strain>
    </source>
</reference>
<dbReference type="AlphaFoldDB" id="A0A139IEN2"/>
<dbReference type="EMBL" id="LFZO01000128">
    <property type="protein sequence ID" value="KXT13150.1"/>
    <property type="molecule type" value="Genomic_DNA"/>
</dbReference>
<dbReference type="STRING" id="113226.A0A139IEN2"/>
<evidence type="ECO:0000313" key="2">
    <source>
        <dbReference type="Proteomes" id="UP000073492"/>
    </source>
</evidence>
<organism evidence="1 2">
    <name type="scientific">Pseudocercospora musae</name>
    <dbReference type="NCBI Taxonomy" id="113226"/>
    <lineage>
        <taxon>Eukaryota</taxon>
        <taxon>Fungi</taxon>
        <taxon>Dikarya</taxon>
        <taxon>Ascomycota</taxon>
        <taxon>Pezizomycotina</taxon>
        <taxon>Dothideomycetes</taxon>
        <taxon>Dothideomycetidae</taxon>
        <taxon>Mycosphaerellales</taxon>
        <taxon>Mycosphaerellaceae</taxon>
        <taxon>Pseudocercospora</taxon>
    </lineage>
</organism>
<keyword evidence="2" id="KW-1185">Reference proteome</keyword>
<dbReference type="SUPFAM" id="SSF140931">
    <property type="entry name" value="Fic-like"/>
    <property type="match status" value="1"/>
</dbReference>
<gene>
    <name evidence="1" type="ORF">AC579_5647</name>
</gene>
<evidence type="ECO:0000313" key="1">
    <source>
        <dbReference type="EMBL" id="KXT13150.1"/>
    </source>
</evidence>